<feature type="region of interest" description="Disordered" evidence="1">
    <location>
        <begin position="396"/>
        <end position="418"/>
    </location>
</feature>
<evidence type="ECO:0000313" key="4">
    <source>
        <dbReference type="Proteomes" id="UP000813385"/>
    </source>
</evidence>
<dbReference type="Pfam" id="PF00481">
    <property type="entry name" value="PP2C"/>
    <property type="match status" value="1"/>
</dbReference>
<evidence type="ECO:0000259" key="2">
    <source>
        <dbReference type="PROSITE" id="PS51746"/>
    </source>
</evidence>
<feature type="region of interest" description="Disordered" evidence="1">
    <location>
        <begin position="25"/>
        <end position="45"/>
    </location>
</feature>
<accession>A0A8K0WZ22</accession>
<name>A0A8K0WZ22_9PEZI</name>
<dbReference type="PANTHER" id="PTHR13832">
    <property type="entry name" value="PROTEIN PHOSPHATASE 2C"/>
    <property type="match status" value="1"/>
</dbReference>
<reference evidence="3" key="1">
    <citation type="journal article" date="2021" name="Nat. Commun.">
        <title>Genetic determinants of endophytism in the Arabidopsis root mycobiome.</title>
        <authorList>
            <person name="Mesny F."/>
            <person name="Miyauchi S."/>
            <person name="Thiergart T."/>
            <person name="Pickel B."/>
            <person name="Atanasova L."/>
            <person name="Karlsson M."/>
            <person name="Huettel B."/>
            <person name="Barry K.W."/>
            <person name="Haridas S."/>
            <person name="Chen C."/>
            <person name="Bauer D."/>
            <person name="Andreopoulos W."/>
            <person name="Pangilinan J."/>
            <person name="LaButti K."/>
            <person name="Riley R."/>
            <person name="Lipzen A."/>
            <person name="Clum A."/>
            <person name="Drula E."/>
            <person name="Henrissat B."/>
            <person name="Kohler A."/>
            <person name="Grigoriev I.V."/>
            <person name="Martin F.M."/>
            <person name="Hacquard S."/>
        </authorList>
    </citation>
    <scope>NUCLEOTIDE SEQUENCE</scope>
    <source>
        <strain evidence="3">MPI-CAGE-AT-0016</strain>
    </source>
</reference>
<dbReference type="GO" id="GO:0005739">
    <property type="term" value="C:mitochondrion"/>
    <property type="evidence" value="ECO:0007669"/>
    <property type="project" value="TreeGrafter"/>
</dbReference>
<dbReference type="PROSITE" id="PS51746">
    <property type="entry name" value="PPM_2"/>
    <property type="match status" value="1"/>
</dbReference>
<feature type="domain" description="PPM-type phosphatase" evidence="2">
    <location>
        <begin position="122"/>
        <end position="482"/>
    </location>
</feature>
<dbReference type="AlphaFoldDB" id="A0A8K0WZ22"/>
<dbReference type="InterPro" id="IPR015655">
    <property type="entry name" value="PP2C"/>
</dbReference>
<dbReference type="Proteomes" id="UP000813385">
    <property type="component" value="Unassembled WGS sequence"/>
</dbReference>
<dbReference type="Gene3D" id="3.60.40.10">
    <property type="entry name" value="PPM-type phosphatase domain"/>
    <property type="match status" value="1"/>
</dbReference>
<keyword evidence="4" id="KW-1185">Reference proteome</keyword>
<dbReference type="GO" id="GO:0004741">
    <property type="term" value="F:[pyruvate dehydrogenase (acetyl-transferring)]-phosphatase activity"/>
    <property type="evidence" value="ECO:0007669"/>
    <property type="project" value="TreeGrafter"/>
</dbReference>
<organism evidence="3 4">
    <name type="scientific">Plectosphaerella cucumerina</name>
    <dbReference type="NCBI Taxonomy" id="40658"/>
    <lineage>
        <taxon>Eukaryota</taxon>
        <taxon>Fungi</taxon>
        <taxon>Dikarya</taxon>
        <taxon>Ascomycota</taxon>
        <taxon>Pezizomycotina</taxon>
        <taxon>Sordariomycetes</taxon>
        <taxon>Hypocreomycetidae</taxon>
        <taxon>Glomerellales</taxon>
        <taxon>Plectosphaerellaceae</taxon>
        <taxon>Plectosphaerella</taxon>
    </lineage>
</organism>
<dbReference type="EMBL" id="JAGPXD010000006">
    <property type="protein sequence ID" value="KAH7350057.1"/>
    <property type="molecule type" value="Genomic_DNA"/>
</dbReference>
<sequence>MQSLHVAPRRLGSVSVRSFLQKAPRRLFSTKPPSPGSRASGNGSTTSKGYIAIGTAVAGASGVWWLNKSRSSNDIPSLNTQIVSSSPFSPEHVTAALSKDAYSVPVSNVPGVARYDGAQVPSNSPCEDRFIHGRFSSPRGDGSDWLAWAVFDGHAGWQTANLLEDQLLPAVRHSLSEVIPSSTPEGLNATVQSAITKAFISLDDAIMRTAATTVSSDQPLQDKMRKLLPGYAGSCALLALFDPVTSTLYVACTGDSRAVLGRKASPSGRWEATPLSVDQNGSNAEEIARISAEHPGEDSIAKGGRVLGLAVSRAFGDGRWKWPMDLQEDLRNRFQGLRPLTGRYNVLTPPYLTAEPVVTVTTIERGVPSFLVMASDGLWDFVSNQQAVDLTGKWLETPAPRSKSGGSPAPAAKPLNFGQLGNDVSERFVDERTTVVDDNAAVHLVRNALGGKDQQLLAGRLAVQAPFSRNIRDDTTVQVIFFTGST</sequence>
<evidence type="ECO:0000256" key="1">
    <source>
        <dbReference type="SAM" id="MobiDB-lite"/>
    </source>
</evidence>
<dbReference type="CDD" id="cd00143">
    <property type="entry name" value="PP2Cc"/>
    <property type="match status" value="1"/>
</dbReference>
<comment type="caution">
    <text evidence="3">The sequence shown here is derived from an EMBL/GenBank/DDBJ whole genome shotgun (WGS) entry which is preliminary data.</text>
</comment>
<dbReference type="InterPro" id="IPR036457">
    <property type="entry name" value="PPM-type-like_dom_sf"/>
</dbReference>
<dbReference type="InterPro" id="IPR001932">
    <property type="entry name" value="PPM-type_phosphatase-like_dom"/>
</dbReference>
<dbReference type="SMART" id="SM00332">
    <property type="entry name" value="PP2Cc"/>
    <property type="match status" value="1"/>
</dbReference>
<keyword evidence="3" id="KW-0670">Pyruvate</keyword>
<dbReference type="SUPFAM" id="SSF81606">
    <property type="entry name" value="PP2C-like"/>
    <property type="match status" value="1"/>
</dbReference>
<proteinExistence type="predicted"/>
<evidence type="ECO:0000313" key="3">
    <source>
        <dbReference type="EMBL" id="KAH7350057.1"/>
    </source>
</evidence>
<gene>
    <name evidence="3" type="ORF">B0T11DRAFT_137462</name>
</gene>
<dbReference type="OrthoDB" id="420076at2759"/>
<dbReference type="PANTHER" id="PTHR13832:SF792">
    <property type="entry name" value="GM14286P"/>
    <property type="match status" value="1"/>
</dbReference>
<protein>
    <submittedName>
        <fullName evidence="3">Pyruvate dehydrogenase</fullName>
    </submittedName>
</protein>